<dbReference type="InterPro" id="IPR025943">
    <property type="entry name" value="Sigma_54_int_dom_ATP-bd_2"/>
</dbReference>
<keyword evidence="4" id="KW-0902">Two-component regulatory system</keyword>
<dbReference type="PANTHER" id="PTHR32071:SF116">
    <property type="entry name" value="TRANSCRIPTIONAL REGULATORY PROTEIN GLRR"/>
    <property type="match status" value="1"/>
</dbReference>
<dbReference type="PROSITE" id="PS50110">
    <property type="entry name" value="RESPONSE_REGULATORY"/>
    <property type="match status" value="1"/>
</dbReference>
<dbReference type="AlphaFoldDB" id="A0A1S1N3M8"/>
<dbReference type="Pfam" id="PF00158">
    <property type="entry name" value="Sigma54_activat"/>
    <property type="match status" value="1"/>
</dbReference>
<dbReference type="SUPFAM" id="SSF52540">
    <property type="entry name" value="P-loop containing nucleoside triphosphate hydrolases"/>
    <property type="match status" value="1"/>
</dbReference>
<dbReference type="Gene3D" id="1.10.10.60">
    <property type="entry name" value="Homeodomain-like"/>
    <property type="match status" value="1"/>
</dbReference>
<dbReference type="Gene3D" id="1.10.8.60">
    <property type="match status" value="1"/>
</dbReference>
<comment type="caution">
    <text evidence="11">The sequence shown here is derived from an EMBL/GenBank/DDBJ whole genome shotgun (WGS) entry which is preliminary data.</text>
</comment>
<keyword evidence="12" id="KW-1185">Reference proteome</keyword>
<dbReference type="PANTHER" id="PTHR32071">
    <property type="entry name" value="TRANSCRIPTIONAL REGULATORY PROTEIN"/>
    <property type="match status" value="1"/>
</dbReference>
<dbReference type="PROSITE" id="PS00676">
    <property type="entry name" value="SIGMA54_INTERACT_2"/>
    <property type="match status" value="1"/>
</dbReference>
<feature type="modified residue" description="4-aspartylphosphate" evidence="8">
    <location>
        <position position="54"/>
    </location>
</feature>
<evidence type="ECO:0000256" key="5">
    <source>
        <dbReference type="ARBA" id="ARBA00023015"/>
    </source>
</evidence>
<accession>A0A1S1N3M8</accession>
<dbReference type="InterPro" id="IPR002078">
    <property type="entry name" value="Sigma_54_int"/>
</dbReference>
<dbReference type="InterPro" id="IPR003593">
    <property type="entry name" value="AAA+_ATPase"/>
</dbReference>
<proteinExistence type="predicted"/>
<dbReference type="Gene3D" id="3.40.50.2300">
    <property type="match status" value="1"/>
</dbReference>
<dbReference type="SUPFAM" id="SSF46689">
    <property type="entry name" value="Homeodomain-like"/>
    <property type="match status" value="1"/>
</dbReference>
<dbReference type="PROSITE" id="PS50045">
    <property type="entry name" value="SIGMA54_INTERACT_4"/>
    <property type="match status" value="1"/>
</dbReference>
<keyword evidence="5" id="KW-0805">Transcription regulation</keyword>
<dbReference type="InterPro" id="IPR009057">
    <property type="entry name" value="Homeodomain-like_sf"/>
</dbReference>
<name>A0A1S1N3M8_9GAMM</name>
<dbReference type="Proteomes" id="UP000180253">
    <property type="component" value="Unassembled WGS sequence"/>
</dbReference>
<dbReference type="InterPro" id="IPR001789">
    <property type="entry name" value="Sig_transdc_resp-reg_receiver"/>
</dbReference>
<dbReference type="GO" id="GO:0005524">
    <property type="term" value="F:ATP binding"/>
    <property type="evidence" value="ECO:0007669"/>
    <property type="project" value="UniProtKB-KW"/>
</dbReference>
<dbReference type="GO" id="GO:0000160">
    <property type="term" value="P:phosphorelay signal transduction system"/>
    <property type="evidence" value="ECO:0007669"/>
    <property type="project" value="UniProtKB-KW"/>
</dbReference>
<evidence type="ECO:0000313" key="11">
    <source>
        <dbReference type="EMBL" id="OHU94590.1"/>
    </source>
</evidence>
<keyword evidence="6" id="KW-0238">DNA-binding</keyword>
<evidence type="ECO:0000259" key="9">
    <source>
        <dbReference type="PROSITE" id="PS50045"/>
    </source>
</evidence>
<dbReference type="PROSITE" id="PS00688">
    <property type="entry name" value="SIGMA54_INTERACT_3"/>
    <property type="match status" value="1"/>
</dbReference>
<evidence type="ECO:0000256" key="6">
    <source>
        <dbReference type="ARBA" id="ARBA00023125"/>
    </source>
</evidence>
<reference evidence="11 12" key="1">
    <citation type="submission" date="2016-10" db="EMBL/GenBank/DDBJ databases">
        <title>Pseudoalteromonas amylolytica sp. nov., isolated from the surface seawater.</title>
        <authorList>
            <person name="Wu Y.-H."/>
            <person name="Cheng H."/>
            <person name="Jin X.-B."/>
            <person name="Wang C.-S."/>
            <person name="Xu X.-W."/>
        </authorList>
    </citation>
    <scope>NUCLEOTIDE SEQUENCE [LARGE SCALE GENOMIC DNA]</scope>
    <source>
        <strain evidence="11 12">JCM 12483</strain>
    </source>
</reference>
<keyword evidence="7" id="KW-0804">Transcription</keyword>
<dbReference type="GO" id="GO:0006355">
    <property type="term" value="P:regulation of DNA-templated transcription"/>
    <property type="evidence" value="ECO:0007669"/>
    <property type="project" value="InterPro"/>
</dbReference>
<evidence type="ECO:0000256" key="1">
    <source>
        <dbReference type="ARBA" id="ARBA00022553"/>
    </source>
</evidence>
<dbReference type="InterPro" id="IPR058031">
    <property type="entry name" value="AAA_lid_NorR"/>
</dbReference>
<dbReference type="InterPro" id="IPR025944">
    <property type="entry name" value="Sigma_54_int_dom_CS"/>
</dbReference>
<dbReference type="OrthoDB" id="9804019at2"/>
<protein>
    <submittedName>
        <fullName evidence="11">Two-component system response regulator GlrR</fullName>
    </submittedName>
</protein>
<dbReference type="CDD" id="cd00009">
    <property type="entry name" value="AAA"/>
    <property type="match status" value="1"/>
</dbReference>
<evidence type="ECO:0000256" key="2">
    <source>
        <dbReference type="ARBA" id="ARBA00022741"/>
    </source>
</evidence>
<dbReference type="FunFam" id="3.40.50.2300:FF:000018">
    <property type="entry name" value="DNA-binding transcriptional regulator NtrC"/>
    <property type="match status" value="1"/>
</dbReference>
<dbReference type="Pfam" id="PF00072">
    <property type="entry name" value="Response_reg"/>
    <property type="match status" value="1"/>
</dbReference>
<dbReference type="FunFam" id="3.40.50.300:FF:000006">
    <property type="entry name" value="DNA-binding transcriptional regulator NtrC"/>
    <property type="match status" value="1"/>
</dbReference>
<feature type="domain" description="Sigma-54 factor interaction" evidence="9">
    <location>
        <begin position="137"/>
        <end position="362"/>
    </location>
</feature>
<dbReference type="SUPFAM" id="SSF52172">
    <property type="entry name" value="CheY-like"/>
    <property type="match status" value="1"/>
</dbReference>
<sequence length="437" mass="48261">MSRNTVLLVDDDASLIELLAMRLEANNYHVLTAHRGTQALQILQQSVVDIVITDLRMAHMDGFELFENIRKNHVGLPVIMMTAHGSIPDAVDAMQQGFVSFLSKPIESKALLEAIENTLKNNKKRDGATNRNHFYGLIYQSTAMHQVVQHIQALAPSQANILIQGASGTGKEVTANAIHKASNYCDGPFVAINCGAVPAHLLESELFGHKKGAFTGAMQDKVGLVQSANGGTLFLDEIGDMPMDLQVKLLRVLQERTVRPVGGQMEQSVDIRFVSASHKNLQQAVADKEFREDLYYRLNVVSIHLPALKERPEDIPLLANSFVNRISGGHKVISPQAMTCLLNYHWPGNVRQLNNIIEHAVALSSGKLITADIIENAIPELGQASFKGLNDAKKQFEYDYIQKVLSLCQGNVAEAAKLAQRNRSDFYKLLKKHQISC</sequence>
<evidence type="ECO:0000256" key="4">
    <source>
        <dbReference type="ARBA" id="ARBA00023012"/>
    </source>
</evidence>
<dbReference type="Gene3D" id="3.40.50.300">
    <property type="entry name" value="P-loop containing nucleotide triphosphate hydrolases"/>
    <property type="match status" value="1"/>
</dbReference>
<dbReference type="RefSeq" id="WP_070993058.1">
    <property type="nucleotide sequence ID" value="NZ_CBCSHD010000010.1"/>
</dbReference>
<dbReference type="Pfam" id="PF25601">
    <property type="entry name" value="AAA_lid_14"/>
    <property type="match status" value="1"/>
</dbReference>
<evidence type="ECO:0000256" key="3">
    <source>
        <dbReference type="ARBA" id="ARBA00022840"/>
    </source>
</evidence>
<dbReference type="SMART" id="SM00382">
    <property type="entry name" value="AAA"/>
    <property type="match status" value="1"/>
</dbReference>
<organism evidence="11 12">
    <name type="scientific">Pseudoalteromonas byunsanensis</name>
    <dbReference type="NCBI Taxonomy" id="327939"/>
    <lineage>
        <taxon>Bacteria</taxon>
        <taxon>Pseudomonadati</taxon>
        <taxon>Pseudomonadota</taxon>
        <taxon>Gammaproteobacteria</taxon>
        <taxon>Alteromonadales</taxon>
        <taxon>Pseudoalteromonadaceae</taxon>
        <taxon>Pseudoalteromonas</taxon>
    </lineage>
</organism>
<feature type="domain" description="Response regulatory" evidence="10">
    <location>
        <begin position="5"/>
        <end position="119"/>
    </location>
</feature>
<evidence type="ECO:0000313" key="12">
    <source>
        <dbReference type="Proteomes" id="UP000180253"/>
    </source>
</evidence>
<dbReference type="SMART" id="SM00448">
    <property type="entry name" value="REC"/>
    <property type="match status" value="1"/>
</dbReference>
<keyword evidence="1 8" id="KW-0597">Phosphoprotein</keyword>
<evidence type="ECO:0000259" key="10">
    <source>
        <dbReference type="PROSITE" id="PS50110"/>
    </source>
</evidence>
<dbReference type="InterPro" id="IPR027417">
    <property type="entry name" value="P-loop_NTPase"/>
</dbReference>
<dbReference type="EMBL" id="MNAN01000034">
    <property type="protein sequence ID" value="OHU94590.1"/>
    <property type="molecule type" value="Genomic_DNA"/>
</dbReference>
<keyword evidence="3" id="KW-0067">ATP-binding</keyword>
<dbReference type="STRING" id="327939.BIW53_16155"/>
<gene>
    <name evidence="11" type="ORF">BIW53_16155</name>
</gene>
<evidence type="ECO:0000256" key="8">
    <source>
        <dbReference type="PROSITE-ProRule" id="PRU00169"/>
    </source>
</evidence>
<keyword evidence="2" id="KW-0547">Nucleotide-binding</keyword>
<evidence type="ECO:0000256" key="7">
    <source>
        <dbReference type="ARBA" id="ARBA00023163"/>
    </source>
</evidence>
<dbReference type="GO" id="GO:0003677">
    <property type="term" value="F:DNA binding"/>
    <property type="evidence" value="ECO:0007669"/>
    <property type="project" value="UniProtKB-KW"/>
</dbReference>
<dbReference type="InterPro" id="IPR011006">
    <property type="entry name" value="CheY-like_superfamily"/>
</dbReference>